<comment type="similarity">
    <text evidence="7">Belongs to the TonB-dependent receptor family.</text>
</comment>
<evidence type="ECO:0000259" key="9">
    <source>
        <dbReference type="Pfam" id="PF07715"/>
    </source>
</evidence>
<evidence type="ECO:0000256" key="2">
    <source>
        <dbReference type="ARBA" id="ARBA00022448"/>
    </source>
</evidence>
<evidence type="ECO:0000256" key="3">
    <source>
        <dbReference type="ARBA" id="ARBA00022452"/>
    </source>
</evidence>
<accession>A0A9X2XXR1</accession>
<evidence type="ECO:0000256" key="6">
    <source>
        <dbReference type="ARBA" id="ARBA00023237"/>
    </source>
</evidence>
<evidence type="ECO:0000256" key="4">
    <source>
        <dbReference type="ARBA" id="ARBA00022692"/>
    </source>
</evidence>
<dbReference type="InterPro" id="IPR036942">
    <property type="entry name" value="Beta-barrel_TonB_sf"/>
</dbReference>
<gene>
    <name evidence="10" type="ORF">OCK74_16050</name>
</gene>
<keyword evidence="5 7" id="KW-0472">Membrane</keyword>
<evidence type="ECO:0000256" key="8">
    <source>
        <dbReference type="SAM" id="SignalP"/>
    </source>
</evidence>
<comment type="caution">
    <text evidence="10">The sequence shown here is derived from an EMBL/GenBank/DDBJ whole genome shotgun (WGS) entry which is preliminary data.</text>
</comment>
<sequence>MKNTFTQGLCLVLLLFLFTLSSFAQSFPVTGKVVDANGQPLAGVTVQVKGSATSVVSGPDGTFQISAPSANATLVFSYVGFGTHEEAVNNRGQLNISMAPQANSLQDVVVVGYGTKRRGDVTGAIATVNAEKIKAVPVTNVTQALQGRVAGVDASMSSFRPGGGATIRIRGNRSLGATNEPLFVVDGIPQSYNIDDINPLDIESMDVLKDASATAIYGVRGANGVIQITTKKGKSGRISVEYNGSYSIDKLLEPVKVFNGPEWAQYRRDAFIASRSYNPTRNSQSPIGLYFPDPLSDSALFYQDLNMWESVAMGYTWIDKSRFIAAKRPTTEEEKTLLRNLKLAVLDSVAIYDPSKVRTTDWQDLALQTGHTNSHQISITGGSEKFRAAFSGSYFDQKGIEPGQDYLRYTFNQSSDFRPIKIINIGSNLNYTWAIQNLGASVYGNSVGQIPLALPYDSAGNLILFPGNDAQIVNPLNDPNSIIDENKISRLIGSIFAEIQLYKGLKYRAAFGVDIANVRRGTFNGAISSVRQGNPANASYSIRNGFTWILDNIVNYDTKIGDKHALSFTLLNELQKIQADTSTTSAENLTYESQKWYSLQNNNLASVTGTGSFAQYQLLSYMGRANYTLMDKYIFTLSIRNDNSSVFPEGHAGLWFPSGAFAWRVDAEPFMNNVPLFNSLKLRLGYGSVGNSAIAPYQTAGTLNRSLYNWADNPAGGYAPGTLPLPDLTWERTNALNAGVDFGMMKNRITGTIDVYQSKTIDQIQSRSIPAASGFTSVLVNLGEVKNKGIEISLSTVNINQPNGFRWVTDFMFSKNKEEIKTLFGENDQDNIGNQWFLGWPIRTYYDYQEQGVFQYADTLRGGILADYYWLKAGNKSNALLQPGKLRVEDRNGDTLITEADKTQLGSQVPNWIGSFNSTLSYKNFDLGIYVYVRNGSLVRILRPQTNGRQVGPFVNYWTPTNPTNEYSQLNNTIDVQTYWQSKSFSSGSFVRVRSISLTYRLPKDFLGKYKIGSASVYFNALNPFLWAKVDDVDPETLPYVSSYPSSSNAGGGPTSYSYRSYVFGLRIGLQ</sequence>
<keyword evidence="6 7" id="KW-0998">Cell outer membrane</keyword>
<dbReference type="Gene3D" id="2.170.130.10">
    <property type="entry name" value="TonB-dependent receptor, plug domain"/>
    <property type="match status" value="1"/>
</dbReference>
<dbReference type="Gene3D" id="2.40.170.20">
    <property type="entry name" value="TonB-dependent receptor, beta-barrel domain"/>
    <property type="match status" value="1"/>
</dbReference>
<reference evidence="10" key="2">
    <citation type="submission" date="2023-04" db="EMBL/GenBank/DDBJ databases">
        <title>Paracnuella aquatica gen. nov., sp. nov., a member of the family Chitinophagaceae isolated from a hot spring.</title>
        <authorList>
            <person name="Wang C."/>
        </authorList>
    </citation>
    <scope>NUCLEOTIDE SEQUENCE</scope>
    <source>
        <strain evidence="10">LB-8</strain>
    </source>
</reference>
<feature type="signal peptide" evidence="8">
    <location>
        <begin position="1"/>
        <end position="24"/>
    </location>
</feature>
<evidence type="ECO:0000256" key="1">
    <source>
        <dbReference type="ARBA" id="ARBA00004571"/>
    </source>
</evidence>
<evidence type="ECO:0000313" key="11">
    <source>
        <dbReference type="Proteomes" id="UP001155483"/>
    </source>
</evidence>
<dbReference type="InterPro" id="IPR012910">
    <property type="entry name" value="Plug_dom"/>
</dbReference>
<name>A0A9X2XXR1_9BACT</name>
<keyword evidence="11" id="KW-1185">Reference proteome</keyword>
<feature type="chain" id="PRO_5040856455" evidence="8">
    <location>
        <begin position="25"/>
        <end position="1071"/>
    </location>
</feature>
<keyword evidence="10" id="KW-0675">Receptor</keyword>
<dbReference type="SUPFAM" id="SSF56935">
    <property type="entry name" value="Porins"/>
    <property type="match status" value="1"/>
</dbReference>
<dbReference type="FunFam" id="2.170.130.10:FF:000003">
    <property type="entry name" value="SusC/RagA family TonB-linked outer membrane protein"/>
    <property type="match status" value="1"/>
</dbReference>
<dbReference type="NCBIfam" id="TIGR04056">
    <property type="entry name" value="OMP_RagA_SusC"/>
    <property type="match status" value="1"/>
</dbReference>
<dbReference type="InterPro" id="IPR023997">
    <property type="entry name" value="TonB-dep_OMP_SusC/RagA_CS"/>
</dbReference>
<dbReference type="AlphaFoldDB" id="A0A9X2XXR1"/>
<reference evidence="10" key="1">
    <citation type="submission" date="2022-09" db="EMBL/GenBank/DDBJ databases">
        <authorList>
            <person name="Yuan C."/>
            <person name="Ke Z."/>
        </authorList>
    </citation>
    <scope>NUCLEOTIDE SEQUENCE</scope>
    <source>
        <strain evidence="10">LB-8</strain>
    </source>
</reference>
<evidence type="ECO:0000256" key="7">
    <source>
        <dbReference type="PROSITE-ProRule" id="PRU01360"/>
    </source>
</evidence>
<evidence type="ECO:0000256" key="5">
    <source>
        <dbReference type="ARBA" id="ARBA00023136"/>
    </source>
</evidence>
<dbReference type="InterPro" id="IPR037066">
    <property type="entry name" value="Plug_dom_sf"/>
</dbReference>
<dbReference type="InterPro" id="IPR023996">
    <property type="entry name" value="TonB-dep_OMP_SusC/RagA"/>
</dbReference>
<dbReference type="PROSITE" id="PS52016">
    <property type="entry name" value="TONB_DEPENDENT_REC_3"/>
    <property type="match status" value="1"/>
</dbReference>
<keyword evidence="4 7" id="KW-0812">Transmembrane</keyword>
<proteinExistence type="inferred from homology"/>
<feature type="domain" description="TonB-dependent receptor plug" evidence="9">
    <location>
        <begin position="120"/>
        <end position="225"/>
    </location>
</feature>
<keyword evidence="2 7" id="KW-0813">Transport</keyword>
<protein>
    <submittedName>
        <fullName evidence="10">TonB-dependent receptor</fullName>
    </submittedName>
</protein>
<dbReference type="Pfam" id="PF13715">
    <property type="entry name" value="CarbopepD_reg_2"/>
    <property type="match status" value="1"/>
</dbReference>
<keyword evidence="8" id="KW-0732">Signal</keyword>
<keyword evidence="3 7" id="KW-1134">Transmembrane beta strand</keyword>
<dbReference type="Proteomes" id="UP001155483">
    <property type="component" value="Unassembled WGS sequence"/>
</dbReference>
<dbReference type="NCBIfam" id="TIGR04057">
    <property type="entry name" value="SusC_RagA_signa"/>
    <property type="match status" value="1"/>
</dbReference>
<evidence type="ECO:0000313" key="10">
    <source>
        <dbReference type="EMBL" id="MCU7550632.1"/>
    </source>
</evidence>
<dbReference type="Gene3D" id="2.60.40.1120">
    <property type="entry name" value="Carboxypeptidase-like, regulatory domain"/>
    <property type="match status" value="1"/>
</dbReference>
<dbReference type="RefSeq" id="WP_279298071.1">
    <property type="nucleotide sequence ID" value="NZ_JAOTIF010000014.1"/>
</dbReference>
<dbReference type="SUPFAM" id="SSF49464">
    <property type="entry name" value="Carboxypeptidase regulatory domain-like"/>
    <property type="match status" value="1"/>
</dbReference>
<organism evidence="10 11">
    <name type="scientific">Paraflavisolibacter caeni</name>
    <dbReference type="NCBI Taxonomy" id="2982496"/>
    <lineage>
        <taxon>Bacteria</taxon>
        <taxon>Pseudomonadati</taxon>
        <taxon>Bacteroidota</taxon>
        <taxon>Chitinophagia</taxon>
        <taxon>Chitinophagales</taxon>
        <taxon>Chitinophagaceae</taxon>
        <taxon>Paraflavisolibacter</taxon>
    </lineage>
</organism>
<dbReference type="InterPro" id="IPR039426">
    <property type="entry name" value="TonB-dep_rcpt-like"/>
</dbReference>
<dbReference type="EMBL" id="JAOTIF010000014">
    <property type="protein sequence ID" value="MCU7550632.1"/>
    <property type="molecule type" value="Genomic_DNA"/>
</dbReference>
<dbReference type="GO" id="GO:0009279">
    <property type="term" value="C:cell outer membrane"/>
    <property type="evidence" value="ECO:0007669"/>
    <property type="project" value="UniProtKB-SubCell"/>
</dbReference>
<comment type="subcellular location">
    <subcellularLocation>
        <location evidence="1 7">Cell outer membrane</location>
        <topology evidence="1 7">Multi-pass membrane protein</topology>
    </subcellularLocation>
</comment>
<dbReference type="Pfam" id="PF07715">
    <property type="entry name" value="Plug"/>
    <property type="match status" value="1"/>
</dbReference>
<dbReference type="InterPro" id="IPR008969">
    <property type="entry name" value="CarboxyPept-like_regulatory"/>
</dbReference>